<dbReference type="PANTHER" id="PTHR13891:SF1">
    <property type="entry name" value="CYTOCHROME C OXIDASE ASSEMBLY FACTOR 7"/>
    <property type="match status" value="1"/>
</dbReference>
<dbReference type="InterPro" id="IPR011990">
    <property type="entry name" value="TPR-like_helical_dom_sf"/>
</dbReference>
<sequence length="270" mass="28756">ERAFQQGCDGGDADGCVELVELYLGWVGGPNHLRENQALLEKVCARDDGGRACNALGDLYRLPGTPFTSRVRTLQAWNRGCFGLEDFFSCARLLDAAQSSEASGAKDPEALHRLMVQGCKARLGWTCEELGLPLPPATASLRQRLAACDDGNPDACGEVAEAYQKGLGLVEDPGATMETGLRACTGGSGLGCLVVARMYDVGGRAVRYPQGVVHFASQACERGEPEGCVLLAKHLEKGRGVAQNVLKAQEARGRACDLLSETLRKQGCQE</sequence>
<dbReference type="SMART" id="SM00671">
    <property type="entry name" value="SEL1"/>
    <property type="match status" value="3"/>
</dbReference>
<evidence type="ECO:0000313" key="3">
    <source>
        <dbReference type="EMBL" id="RKH55520.1"/>
    </source>
</evidence>
<proteinExistence type="inferred from homology"/>
<name>A0A3A8PJU1_9BACT</name>
<evidence type="ECO:0000256" key="1">
    <source>
        <dbReference type="ARBA" id="ARBA00008486"/>
    </source>
</evidence>
<dbReference type="PANTHER" id="PTHR13891">
    <property type="entry name" value="CYTOCHROME C OXIDASE ASSEMBLY FACTOR 7"/>
    <property type="match status" value="1"/>
</dbReference>
<accession>A0A3A8PJU1</accession>
<dbReference type="AlphaFoldDB" id="A0A3A8PJU1"/>
<comment type="caution">
    <text evidence="3">The sequence shown here is derived from an EMBL/GenBank/DDBJ whole genome shotgun (WGS) entry which is preliminary data.</text>
</comment>
<dbReference type="Proteomes" id="UP000272888">
    <property type="component" value="Unassembled WGS sequence"/>
</dbReference>
<dbReference type="RefSeq" id="WP_158623823.1">
    <property type="nucleotide sequence ID" value="NZ_RAWB01000249.1"/>
</dbReference>
<organism evidence="3 4">
    <name type="scientific">Corallococcus llansteffanensis</name>
    <dbReference type="NCBI Taxonomy" id="2316731"/>
    <lineage>
        <taxon>Bacteria</taxon>
        <taxon>Pseudomonadati</taxon>
        <taxon>Myxococcota</taxon>
        <taxon>Myxococcia</taxon>
        <taxon>Myxococcales</taxon>
        <taxon>Cystobacterineae</taxon>
        <taxon>Myxococcaceae</taxon>
        <taxon>Corallococcus</taxon>
    </lineage>
</organism>
<keyword evidence="4" id="KW-1185">Reference proteome</keyword>
<dbReference type="Gene3D" id="1.25.40.10">
    <property type="entry name" value="Tetratricopeptide repeat domain"/>
    <property type="match status" value="1"/>
</dbReference>
<reference evidence="4" key="1">
    <citation type="submission" date="2018-09" db="EMBL/GenBank/DDBJ databases">
        <authorList>
            <person name="Livingstone P.G."/>
            <person name="Whitworth D.E."/>
        </authorList>
    </citation>
    <scope>NUCLEOTIDE SEQUENCE [LARGE SCALE GENOMIC DNA]</scope>
    <source>
        <strain evidence="4">CA051B</strain>
    </source>
</reference>
<evidence type="ECO:0000256" key="2">
    <source>
        <dbReference type="ARBA" id="ARBA00022737"/>
    </source>
</evidence>
<evidence type="ECO:0000313" key="4">
    <source>
        <dbReference type="Proteomes" id="UP000272888"/>
    </source>
</evidence>
<comment type="similarity">
    <text evidence="1">Belongs to the hcp beta-lactamase family.</text>
</comment>
<keyword evidence="2" id="KW-0677">Repeat</keyword>
<dbReference type="EMBL" id="RAWB01000249">
    <property type="protein sequence ID" value="RKH55520.1"/>
    <property type="molecule type" value="Genomic_DNA"/>
</dbReference>
<dbReference type="InterPro" id="IPR040239">
    <property type="entry name" value="HcpB-like"/>
</dbReference>
<dbReference type="SUPFAM" id="SSF81901">
    <property type="entry name" value="HCP-like"/>
    <property type="match status" value="1"/>
</dbReference>
<protein>
    <submittedName>
        <fullName evidence="3">Sel1 repeat family protein</fullName>
    </submittedName>
</protein>
<feature type="non-terminal residue" evidence="3">
    <location>
        <position position="1"/>
    </location>
</feature>
<gene>
    <name evidence="3" type="ORF">D7V93_22610</name>
</gene>
<dbReference type="InterPro" id="IPR006597">
    <property type="entry name" value="Sel1-like"/>
</dbReference>